<keyword evidence="3 6" id="KW-0812">Transmembrane</keyword>
<gene>
    <name evidence="8" type="ORF">MNOR_LOCUS37730</name>
</gene>
<sequence>VSYATLHAGWAHLTFNTLVQVLVGLPLEMVHGPLRVGCIYLAGVVAGSLGTSVFDADVYLVGASGGVYALLAAHLANILINFNTMQFAVVRLLAVAFVATADMGFALYDYFSGGVMGLPVSYIAHLTGALAGLTLGVVLLKNLSQKSHDLLFWWIALGTFTACMVFAIIFNLLHPFPYVGIGQVFV</sequence>
<feature type="transmembrane region" description="Helical" evidence="6">
    <location>
        <begin position="120"/>
        <end position="140"/>
    </location>
</feature>
<dbReference type="PANTHER" id="PTHR45840:SF2">
    <property type="entry name" value="PROTEIN RHOMBOID-RELATED"/>
    <property type="match status" value="1"/>
</dbReference>
<dbReference type="PANTHER" id="PTHR45840">
    <property type="entry name" value="RHOMBOID-RELATED PROTEIN"/>
    <property type="match status" value="1"/>
</dbReference>
<keyword evidence="9" id="KW-1185">Reference proteome</keyword>
<dbReference type="InterPro" id="IPR051739">
    <property type="entry name" value="Rhomboid_IM_Serine_Proteases"/>
</dbReference>
<feature type="non-terminal residue" evidence="8">
    <location>
        <position position="1"/>
    </location>
</feature>
<feature type="domain" description="Peptidase S54 rhomboid" evidence="7">
    <location>
        <begin position="1"/>
        <end position="141"/>
    </location>
</feature>
<feature type="transmembrane region" description="Helical" evidence="6">
    <location>
        <begin position="34"/>
        <end position="54"/>
    </location>
</feature>
<evidence type="ECO:0000256" key="2">
    <source>
        <dbReference type="ARBA" id="ARBA00009045"/>
    </source>
</evidence>
<comment type="caution">
    <text evidence="8">The sequence shown here is derived from an EMBL/GenBank/DDBJ whole genome shotgun (WGS) entry which is preliminary data.</text>
</comment>
<dbReference type="Proteomes" id="UP001497623">
    <property type="component" value="Unassembled WGS sequence"/>
</dbReference>
<evidence type="ECO:0000256" key="4">
    <source>
        <dbReference type="ARBA" id="ARBA00022989"/>
    </source>
</evidence>
<organism evidence="8 9">
    <name type="scientific">Meganyctiphanes norvegica</name>
    <name type="common">Northern krill</name>
    <name type="synonym">Thysanopoda norvegica</name>
    <dbReference type="NCBI Taxonomy" id="48144"/>
    <lineage>
        <taxon>Eukaryota</taxon>
        <taxon>Metazoa</taxon>
        <taxon>Ecdysozoa</taxon>
        <taxon>Arthropoda</taxon>
        <taxon>Crustacea</taxon>
        <taxon>Multicrustacea</taxon>
        <taxon>Malacostraca</taxon>
        <taxon>Eumalacostraca</taxon>
        <taxon>Eucarida</taxon>
        <taxon>Euphausiacea</taxon>
        <taxon>Euphausiidae</taxon>
        <taxon>Meganyctiphanes</taxon>
    </lineage>
</organism>
<evidence type="ECO:0000259" key="7">
    <source>
        <dbReference type="Pfam" id="PF01694"/>
    </source>
</evidence>
<dbReference type="EMBL" id="CAXKWB010078819">
    <property type="protein sequence ID" value="CAL4203048.1"/>
    <property type="molecule type" value="Genomic_DNA"/>
</dbReference>
<dbReference type="SUPFAM" id="SSF144091">
    <property type="entry name" value="Rhomboid-like"/>
    <property type="match status" value="1"/>
</dbReference>
<evidence type="ECO:0000256" key="6">
    <source>
        <dbReference type="SAM" id="Phobius"/>
    </source>
</evidence>
<dbReference type="InterPro" id="IPR035952">
    <property type="entry name" value="Rhomboid-like_sf"/>
</dbReference>
<feature type="transmembrane region" description="Helical" evidence="6">
    <location>
        <begin position="6"/>
        <end position="27"/>
    </location>
</feature>
<dbReference type="GO" id="GO:0004252">
    <property type="term" value="F:serine-type endopeptidase activity"/>
    <property type="evidence" value="ECO:0007669"/>
    <property type="project" value="InterPro"/>
</dbReference>
<name>A0AAV2SHP1_MEGNR</name>
<dbReference type="GO" id="GO:0016020">
    <property type="term" value="C:membrane"/>
    <property type="evidence" value="ECO:0007669"/>
    <property type="project" value="UniProtKB-SubCell"/>
</dbReference>
<evidence type="ECO:0000313" key="8">
    <source>
        <dbReference type="EMBL" id="CAL4203048.1"/>
    </source>
</evidence>
<comment type="similarity">
    <text evidence="2">Belongs to the peptidase S54 family.</text>
</comment>
<evidence type="ECO:0000313" key="9">
    <source>
        <dbReference type="Proteomes" id="UP001497623"/>
    </source>
</evidence>
<keyword evidence="4 6" id="KW-1133">Transmembrane helix</keyword>
<keyword evidence="5 6" id="KW-0472">Membrane</keyword>
<comment type="subcellular location">
    <subcellularLocation>
        <location evidence="1">Membrane</location>
        <topology evidence="1">Multi-pass membrane protein</topology>
    </subcellularLocation>
</comment>
<accession>A0AAV2SHP1</accession>
<dbReference type="AlphaFoldDB" id="A0AAV2SHP1"/>
<dbReference type="Gene3D" id="1.20.1540.10">
    <property type="entry name" value="Rhomboid-like"/>
    <property type="match status" value="1"/>
</dbReference>
<protein>
    <recommendedName>
        <fullName evidence="7">Peptidase S54 rhomboid domain-containing protein</fullName>
    </recommendedName>
</protein>
<feature type="non-terminal residue" evidence="8">
    <location>
        <position position="186"/>
    </location>
</feature>
<feature type="transmembrane region" description="Helical" evidence="6">
    <location>
        <begin position="87"/>
        <end position="108"/>
    </location>
</feature>
<evidence type="ECO:0000256" key="5">
    <source>
        <dbReference type="ARBA" id="ARBA00023136"/>
    </source>
</evidence>
<evidence type="ECO:0000256" key="1">
    <source>
        <dbReference type="ARBA" id="ARBA00004141"/>
    </source>
</evidence>
<evidence type="ECO:0000256" key="3">
    <source>
        <dbReference type="ARBA" id="ARBA00022692"/>
    </source>
</evidence>
<proteinExistence type="inferred from homology"/>
<dbReference type="Pfam" id="PF01694">
    <property type="entry name" value="Rhomboid"/>
    <property type="match status" value="1"/>
</dbReference>
<dbReference type="InterPro" id="IPR022764">
    <property type="entry name" value="Peptidase_S54_rhomboid_dom"/>
</dbReference>
<feature type="transmembrane region" description="Helical" evidence="6">
    <location>
        <begin position="152"/>
        <end position="173"/>
    </location>
</feature>
<reference evidence="8 9" key="1">
    <citation type="submission" date="2024-05" db="EMBL/GenBank/DDBJ databases">
        <authorList>
            <person name="Wallberg A."/>
        </authorList>
    </citation>
    <scope>NUCLEOTIDE SEQUENCE [LARGE SCALE GENOMIC DNA]</scope>
</reference>
<feature type="transmembrane region" description="Helical" evidence="6">
    <location>
        <begin position="60"/>
        <end position="80"/>
    </location>
</feature>